<dbReference type="Proteomes" id="UP000027195">
    <property type="component" value="Unassembled WGS sequence"/>
</dbReference>
<dbReference type="EMBL" id="KL198041">
    <property type="protein sequence ID" value="KDQ13784.1"/>
    <property type="molecule type" value="Genomic_DNA"/>
</dbReference>
<proteinExistence type="predicted"/>
<accession>A0A067ME05</accession>
<evidence type="ECO:0000313" key="1">
    <source>
        <dbReference type="EMBL" id="KDQ13784.1"/>
    </source>
</evidence>
<keyword evidence="2" id="KW-1185">Reference proteome</keyword>
<dbReference type="OrthoDB" id="4851849at2759"/>
<dbReference type="InterPro" id="IPR027796">
    <property type="entry name" value="OTT_1508_deam-like"/>
</dbReference>
<organism evidence="1 2">
    <name type="scientific">Botryobasidium botryosum (strain FD-172 SS1)</name>
    <dbReference type="NCBI Taxonomy" id="930990"/>
    <lineage>
        <taxon>Eukaryota</taxon>
        <taxon>Fungi</taxon>
        <taxon>Dikarya</taxon>
        <taxon>Basidiomycota</taxon>
        <taxon>Agaricomycotina</taxon>
        <taxon>Agaricomycetes</taxon>
        <taxon>Cantharellales</taxon>
        <taxon>Botryobasidiaceae</taxon>
        <taxon>Botryobasidium</taxon>
    </lineage>
</organism>
<dbReference type="STRING" id="930990.A0A067ME05"/>
<dbReference type="InParanoid" id="A0A067ME05"/>
<sequence>MSDDSPEFHLSILRALVHLDADTAGDRRKERHKKPVLPEVLSAATNPMPTLGQHPKHIAPLLDALAAICVQKEGQAYAVTMSLLENKVALFVAENEPVAEKVTDHLKDVWNLVIDISRSAHDARPLSNSSSYVLSGRPAELVRKLKDKLYEFSHARLTSRLEKRWSLLDPFLLDWRETLGKEFVLRFVSLQQALSAESPNFRRIAGEFDAMSSLLASKDFKLSEKQWEIREHAWMAGNVALVNQWRGNTSDKAFAPHRCITKLFLFHTHVKSIISVALSQRLSAYLSNSSVEVVSVQPWVCNDIPATPTMADIDAVIRAHVGATDNIDDYEAKVEVVGDGLAPVPLETVTRLNAHCECSLLAYHLQNPNPTPLQYIGISKLCFACRIFLELYNRHAREFGQKPFGFKGEHGKLYTKWVCLRIKASEEAGEDNALVVSLLDKVRETMVEVIKGCIIEHVKQQAERRVISDSTVASREEREDSDPEMQALLKEGIEVAAASKGLSL</sequence>
<gene>
    <name evidence="1" type="ORF">BOTBODRAFT_175215</name>
</gene>
<dbReference type="Pfam" id="PF14441">
    <property type="entry name" value="OTT_1508_deam"/>
    <property type="match status" value="1"/>
</dbReference>
<evidence type="ECO:0000313" key="2">
    <source>
        <dbReference type="Proteomes" id="UP000027195"/>
    </source>
</evidence>
<protein>
    <submittedName>
        <fullName evidence="1">Uncharacterized protein</fullName>
    </submittedName>
</protein>
<dbReference type="HOGENOM" id="CLU_040948_0_0_1"/>
<name>A0A067ME05_BOTB1</name>
<reference evidence="2" key="1">
    <citation type="journal article" date="2014" name="Proc. Natl. Acad. Sci. U.S.A.">
        <title>Extensive sampling of basidiomycete genomes demonstrates inadequacy of the white-rot/brown-rot paradigm for wood decay fungi.</title>
        <authorList>
            <person name="Riley R."/>
            <person name="Salamov A.A."/>
            <person name="Brown D.W."/>
            <person name="Nagy L.G."/>
            <person name="Floudas D."/>
            <person name="Held B.W."/>
            <person name="Levasseur A."/>
            <person name="Lombard V."/>
            <person name="Morin E."/>
            <person name="Otillar R."/>
            <person name="Lindquist E.A."/>
            <person name="Sun H."/>
            <person name="LaButti K.M."/>
            <person name="Schmutz J."/>
            <person name="Jabbour D."/>
            <person name="Luo H."/>
            <person name="Baker S.E."/>
            <person name="Pisabarro A.G."/>
            <person name="Walton J.D."/>
            <person name="Blanchette R.A."/>
            <person name="Henrissat B."/>
            <person name="Martin F."/>
            <person name="Cullen D."/>
            <person name="Hibbett D.S."/>
            <person name="Grigoriev I.V."/>
        </authorList>
    </citation>
    <scope>NUCLEOTIDE SEQUENCE [LARGE SCALE GENOMIC DNA]</scope>
    <source>
        <strain evidence="2">FD-172 SS1</strain>
    </source>
</reference>
<dbReference type="AlphaFoldDB" id="A0A067ME05"/>